<name>A0A9N9DJR5_9GLOM</name>
<feature type="non-terminal residue" evidence="1">
    <location>
        <position position="1"/>
    </location>
</feature>
<proteinExistence type="predicted"/>
<keyword evidence="2" id="KW-1185">Reference proteome</keyword>
<sequence length="223" mass="26484">DCVIKIFKFPEEKDIIHETVHKHFPFLSYTNSNAWYRDVFKYIDSEAKCPVCKEVHKLLGIWVIGAVLNLPEIQVSVPNKISNSLIHPNKTHLYQYAIEYEMDPEKFSVITEAEKKRWTMGCFRGDLERDIRCYCGGIKKNEDTRKYHKFLTDWERLTSEELLRHGILKSCLSTAWLDDLMEEWEKTYNQFIMIPVWELCGPVAKKLCFFTWRLCVNAVWNYA</sequence>
<dbReference type="AlphaFoldDB" id="A0A9N9DJR5"/>
<organism evidence="1 2">
    <name type="scientific">Diversispora eburnea</name>
    <dbReference type="NCBI Taxonomy" id="1213867"/>
    <lineage>
        <taxon>Eukaryota</taxon>
        <taxon>Fungi</taxon>
        <taxon>Fungi incertae sedis</taxon>
        <taxon>Mucoromycota</taxon>
        <taxon>Glomeromycotina</taxon>
        <taxon>Glomeromycetes</taxon>
        <taxon>Diversisporales</taxon>
        <taxon>Diversisporaceae</taxon>
        <taxon>Diversispora</taxon>
    </lineage>
</organism>
<protein>
    <submittedName>
        <fullName evidence="1">6263_t:CDS:1</fullName>
    </submittedName>
</protein>
<gene>
    <name evidence="1" type="ORF">DEBURN_LOCUS11174</name>
</gene>
<comment type="caution">
    <text evidence="1">The sequence shown here is derived from an EMBL/GenBank/DDBJ whole genome shotgun (WGS) entry which is preliminary data.</text>
</comment>
<evidence type="ECO:0000313" key="2">
    <source>
        <dbReference type="Proteomes" id="UP000789706"/>
    </source>
</evidence>
<accession>A0A9N9DJR5</accession>
<dbReference type="EMBL" id="CAJVPK010005053">
    <property type="protein sequence ID" value="CAG8641437.1"/>
    <property type="molecule type" value="Genomic_DNA"/>
</dbReference>
<dbReference type="OrthoDB" id="2354161at2759"/>
<reference evidence="1" key="1">
    <citation type="submission" date="2021-06" db="EMBL/GenBank/DDBJ databases">
        <authorList>
            <person name="Kallberg Y."/>
            <person name="Tangrot J."/>
            <person name="Rosling A."/>
        </authorList>
    </citation>
    <scope>NUCLEOTIDE SEQUENCE</scope>
    <source>
        <strain evidence="1">AZ414A</strain>
    </source>
</reference>
<feature type="non-terminal residue" evidence="1">
    <location>
        <position position="223"/>
    </location>
</feature>
<dbReference type="Proteomes" id="UP000789706">
    <property type="component" value="Unassembled WGS sequence"/>
</dbReference>
<evidence type="ECO:0000313" key="1">
    <source>
        <dbReference type="EMBL" id="CAG8641437.1"/>
    </source>
</evidence>